<evidence type="ECO:0000313" key="1">
    <source>
        <dbReference type="EMBL" id="KKK50078.1"/>
    </source>
</evidence>
<accession>A0A0F8W0E8</accession>
<proteinExistence type="predicted"/>
<protein>
    <submittedName>
        <fullName evidence="1">Uncharacterized protein</fullName>
    </submittedName>
</protein>
<name>A0A0F8W0E8_9ZZZZ</name>
<gene>
    <name evidence="1" type="ORF">LCGC14_3128610</name>
</gene>
<sequence>MSYKGVPIRGPYGGIVDSPSPNNPLSSFDDVVNFFCRKGRIHSRPKFNSFTAPPDGAVLREVVTFSDILRNLHTLALTVNNAYYITSGPTYNLLTYPGGVTDLSGTALPYGKVRFTDRIYFSNGSVPVLYTDGEDSVKKAGDVPGSGRFMTTLASHLIIANTTEPEPGADTSKRFPRRVRWSASGLPDDWTGFSSGSNDLEEVPDEITGLASLGRNGVIFRTNGLTGMYATGIGLSPLDSNTYPSQMKGLGTFTLTLYQSM</sequence>
<dbReference type="AlphaFoldDB" id="A0A0F8W0E8"/>
<comment type="caution">
    <text evidence="1">The sequence shown here is derived from an EMBL/GenBank/DDBJ whole genome shotgun (WGS) entry which is preliminary data.</text>
</comment>
<feature type="non-terminal residue" evidence="1">
    <location>
        <position position="261"/>
    </location>
</feature>
<organism evidence="1">
    <name type="scientific">marine sediment metagenome</name>
    <dbReference type="NCBI Taxonomy" id="412755"/>
    <lineage>
        <taxon>unclassified sequences</taxon>
        <taxon>metagenomes</taxon>
        <taxon>ecological metagenomes</taxon>
    </lineage>
</organism>
<reference evidence="1" key="1">
    <citation type="journal article" date="2015" name="Nature">
        <title>Complex archaea that bridge the gap between prokaryotes and eukaryotes.</title>
        <authorList>
            <person name="Spang A."/>
            <person name="Saw J.H."/>
            <person name="Jorgensen S.L."/>
            <person name="Zaremba-Niedzwiedzka K."/>
            <person name="Martijn J."/>
            <person name="Lind A.E."/>
            <person name="van Eijk R."/>
            <person name="Schleper C."/>
            <person name="Guy L."/>
            <person name="Ettema T.J."/>
        </authorList>
    </citation>
    <scope>NUCLEOTIDE SEQUENCE</scope>
</reference>
<dbReference type="EMBL" id="LAZR01068202">
    <property type="protein sequence ID" value="KKK50078.1"/>
    <property type="molecule type" value="Genomic_DNA"/>
</dbReference>